<keyword evidence="1" id="KW-0732">Signal</keyword>
<name>A0A6C2TVE4_PONDE</name>
<protein>
    <submittedName>
        <fullName evidence="2">Uncharacterized protein</fullName>
    </submittedName>
</protein>
<accession>A0A6C2TVE4</accession>
<gene>
    <name evidence="2" type="ORF">PDESU_00153</name>
</gene>
<sequence>MGHMIQLRRLAPAILIASVLSSTADDELTQNPWMKSSAGGTALFKMISPEWNSSGNELNPAKRPQGIAYTMDSDGKLTKQWETSGWYAYEGFISDDGRYFVSLDPHSCDQEKHTDIAVAFYDRGTLLKQYRVCDLIKDPASLSDSVIYYQWRPFKQSFSDRISNHNFCLTMIDKTRYLFDVETGDIIETQHDSYARSFTEVCEERETEAASKGLEAYEKSALNKRFQKYFKLEEASDFRGRSTYGIDFEEPEWRATFIPIEEYGHPCKIKTIFPILEPDVVHTEIMAEDIDMAFKETIAHPEFKKRFSEASIVGIEMKISGNSLHMMRYKAERDLPEAGVDLRATPLEKWAYLVVESSGREYTSIYYNVSSKQLVIIK</sequence>
<feature type="chain" id="PRO_5025651857" evidence="1">
    <location>
        <begin position="25"/>
        <end position="378"/>
    </location>
</feature>
<evidence type="ECO:0000256" key="1">
    <source>
        <dbReference type="SAM" id="SignalP"/>
    </source>
</evidence>
<organism evidence="2 3">
    <name type="scientific">Pontiella desulfatans</name>
    <dbReference type="NCBI Taxonomy" id="2750659"/>
    <lineage>
        <taxon>Bacteria</taxon>
        <taxon>Pseudomonadati</taxon>
        <taxon>Kiritimatiellota</taxon>
        <taxon>Kiritimatiellia</taxon>
        <taxon>Kiritimatiellales</taxon>
        <taxon>Pontiellaceae</taxon>
        <taxon>Pontiella</taxon>
    </lineage>
</organism>
<proteinExistence type="predicted"/>
<reference evidence="2 3" key="1">
    <citation type="submission" date="2019-04" db="EMBL/GenBank/DDBJ databases">
        <authorList>
            <person name="Van Vliet M D."/>
        </authorList>
    </citation>
    <scope>NUCLEOTIDE SEQUENCE [LARGE SCALE GENOMIC DNA]</scope>
    <source>
        <strain evidence="2 3">F1</strain>
    </source>
</reference>
<evidence type="ECO:0000313" key="3">
    <source>
        <dbReference type="Proteomes" id="UP000366872"/>
    </source>
</evidence>
<feature type="signal peptide" evidence="1">
    <location>
        <begin position="1"/>
        <end position="24"/>
    </location>
</feature>
<dbReference type="AlphaFoldDB" id="A0A6C2TVE4"/>
<dbReference type="RefSeq" id="WP_136077353.1">
    <property type="nucleotide sequence ID" value="NZ_CAAHFG010000001.1"/>
</dbReference>
<keyword evidence="3" id="KW-1185">Reference proteome</keyword>
<evidence type="ECO:0000313" key="2">
    <source>
        <dbReference type="EMBL" id="VGO11608.1"/>
    </source>
</evidence>
<dbReference type="Proteomes" id="UP000366872">
    <property type="component" value="Unassembled WGS sequence"/>
</dbReference>
<dbReference type="EMBL" id="CAAHFG010000001">
    <property type="protein sequence ID" value="VGO11608.1"/>
    <property type="molecule type" value="Genomic_DNA"/>
</dbReference>